<feature type="transmembrane region" description="Helical" evidence="1">
    <location>
        <begin position="282"/>
        <end position="301"/>
    </location>
</feature>
<feature type="transmembrane region" description="Helical" evidence="1">
    <location>
        <begin position="515"/>
        <end position="533"/>
    </location>
</feature>
<feature type="transmembrane region" description="Helical" evidence="1">
    <location>
        <begin position="7"/>
        <end position="26"/>
    </location>
</feature>
<proteinExistence type="predicted"/>
<keyword evidence="1" id="KW-0472">Membrane</keyword>
<dbReference type="Proteomes" id="UP001280897">
    <property type="component" value="Unassembled WGS sequence"/>
</dbReference>
<protein>
    <recommendedName>
        <fullName evidence="4">Membrane protein 6-pyruvoyl-tetrahydropterin synthase-related domain-containing protein</fullName>
    </recommendedName>
</protein>
<reference evidence="2" key="2">
    <citation type="submission" date="2023-10" db="EMBL/GenBank/DDBJ databases">
        <authorList>
            <person name="Khurajog B."/>
        </authorList>
    </citation>
    <scope>NUCLEOTIDE SEQUENCE</scope>
    <source>
        <strain evidence="2">BF9</strain>
    </source>
</reference>
<dbReference type="RefSeq" id="WP_317071960.1">
    <property type="nucleotide sequence ID" value="NZ_JAWJAV010000002.1"/>
</dbReference>
<evidence type="ECO:0008006" key="4">
    <source>
        <dbReference type="Google" id="ProtNLM"/>
    </source>
</evidence>
<feature type="transmembrane region" description="Helical" evidence="1">
    <location>
        <begin position="343"/>
        <end position="363"/>
    </location>
</feature>
<keyword evidence="1" id="KW-1133">Transmembrane helix</keyword>
<name>A0AAW8YD93_PEDAC</name>
<feature type="transmembrane region" description="Helical" evidence="1">
    <location>
        <begin position="308"/>
        <end position="328"/>
    </location>
</feature>
<evidence type="ECO:0000313" key="2">
    <source>
        <dbReference type="EMBL" id="MDV2620720.1"/>
    </source>
</evidence>
<comment type="caution">
    <text evidence="2">The sequence shown here is derived from an EMBL/GenBank/DDBJ whole genome shotgun (WGS) entry which is preliminary data.</text>
</comment>
<dbReference type="EMBL" id="JAWJAV010000002">
    <property type="protein sequence ID" value="MDV2620720.1"/>
    <property type="molecule type" value="Genomic_DNA"/>
</dbReference>
<feature type="transmembrane region" description="Helical" evidence="1">
    <location>
        <begin position="99"/>
        <end position="117"/>
    </location>
</feature>
<feature type="transmembrane region" description="Helical" evidence="1">
    <location>
        <begin position="372"/>
        <end position="394"/>
    </location>
</feature>
<gene>
    <name evidence="2" type="ORF">R0G89_03110</name>
</gene>
<accession>A0AAW8YD93</accession>
<reference evidence="2" key="1">
    <citation type="journal article" date="2023" name="PeerJ">
        <title>Selection and evaluation of lactic acid bacteria from chicken feces in Thailand as potential probiotics.</title>
        <authorList>
            <person name="Khurajog B."/>
            <person name="Disastra Y."/>
            <person name="Lawwyne L.D."/>
            <person name="Sirichokchatchawan W."/>
            <person name="Niyomtham W."/>
            <person name="Yindee J."/>
            <person name="Hampson D.J."/>
            <person name="Prapasarakul N."/>
        </authorList>
    </citation>
    <scope>NUCLEOTIDE SEQUENCE</scope>
    <source>
        <strain evidence="2">BF9</strain>
    </source>
</reference>
<feature type="transmembrane region" description="Helical" evidence="1">
    <location>
        <begin position="154"/>
        <end position="171"/>
    </location>
</feature>
<keyword evidence="1" id="KW-0812">Transmembrane</keyword>
<feature type="transmembrane region" description="Helical" evidence="1">
    <location>
        <begin position="75"/>
        <end position="92"/>
    </location>
</feature>
<sequence length="539" mass="61633">MIKRYKSWWLLALFFAASVIMTYPAFSGHFMKLTMDGGIHLSRMESIFEMIKMGKLPPLVNFIGLGNHGNAFNGMYPWVSMAIFFVLPRFFLTRPMHALFASYVLINIATLFNAYLLTRELSKDTRIRLFATLFYGFNAYHLTLLFSRNAVGEALAYTFAPLVLLGCFQIWRGRTKGILHIALGMGMIANSHVISLFLMVLFLVVLEFSRLILKKITWQEIINFVIAGGLAVLIGFYSITNIIKISGLNHLYMPEKKLEPIIVSEMVTSVLNNTIQDKSGEFNIGLIGLGILLFLVVQLFRSQKMQRWSIWSLVTVFLFVLTTTWIPLQKPWIVNSIFGNIQFLGRMLSLIVLSLVVAITLYLNQNRMRNDLMLIFASVLLLLMGIRSVSQFHWKKNDDPVRYYVNNQNLVLTSHTEGHGYRDYALANPKGKILYLYANTPIKNYKGTGNTATFTVDVNYERATIPINLYKNVEYQIYVDGKKIKQFKCAKILSLALSRRNHKIKLIAKAGLSEYITMLISVVSMVICSGLLLRRRYIH</sequence>
<dbReference type="AlphaFoldDB" id="A0AAW8YD93"/>
<evidence type="ECO:0000313" key="3">
    <source>
        <dbReference type="Proteomes" id="UP001280897"/>
    </source>
</evidence>
<organism evidence="2 3">
    <name type="scientific">Pediococcus acidilactici</name>
    <dbReference type="NCBI Taxonomy" id="1254"/>
    <lineage>
        <taxon>Bacteria</taxon>
        <taxon>Bacillati</taxon>
        <taxon>Bacillota</taxon>
        <taxon>Bacilli</taxon>
        <taxon>Lactobacillales</taxon>
        <taxon>Lactobacillaceae</taxon>
        <taxon>Pediococcus</taxon>
        <taxon>Pediococcus acidilactici group</taxon>
    </lineage>
</organism>
<feature type="transmembrane region" description="Helical" evidence="1">
    <location>
        <begin position="129"/>
        <end position="147"/>
    </location>
</feature>
<evidence type="ECO:0000256" key="1">
    <source>
        <dbReference type="SAM" id="Phobius"/>
    </source>
</evidence>
<feature type="transmembrane region" description="Helical" evidence="1">
    <location>
        <begin position="177"/>
        <end position="209"/>
    </location>
</feature>
<feature type="transmembrane region" description="Helical" evidence="1">
    <location>
        <begin position="221"/>
        <end position="243"/>
    </location>
</feature>